<evidence type="ECO:0000256" key="8">
    <source>
        <dbReference type="SAM" id="MobiDB-lite"/>
    </source>
</evidence>
<comment type="similarity">
    <text evidence="2 7">Belongs to the SLU7 family.</text>
</comment>
<dbReference type="Gene3D" id="3.30.420.10">
    <property type="entry name" value="Ribonuclease H-like superfamily/Ribonuclease H"/>
    <property type="match status" value="1"/>
</dbReference>
<name>A0ABP0LV05_9DINO</name>
<dbReference type="InterPro" id="IPR001584">
    <property type="entry name" value="Integrase_cat-core"/>
</dbReference>
<keyword evidence="9" id="KW-0472">Membrane</keyword>
<feature type="compositionally biased region" description="Acidic residues" evidence="8">
    <location>
        <begin position="2233"/>
        <end position="2242"/>
    </location>
</feature>
<feature type="transmembrane region" description="Helical" evidence="9">
    <location>
        <begin position="2596"/>
        <end position="2614"/>
    </location>
</feature>
<accession>A0ABP0LV05</accession>
<keyword evidence="4 7" id="KW-0747">Spliceosome</keyword>
<feature type="compositionally biased region" description="Low complexity" evidence="8">
    <location>
        <begin position="1011"/>
        <end position="1020"/>
    </location>
</feature>
<keyword evidence="5 7" id="KW-0508">mRNA splicing</keyword>
<feature type="region of interest" description="Disordered" evidence="8">
    <location>
        <begin position="947"/>
        <end position="1043"/>
    </location>
</feature>
<feature type="compositionally biased region" description="Low complexity" evidence="8">
    <location>
        <begin position="2250"/>
        <end position="2259"/>
    </location>
</feature>
<feature type="region of interest" description="Disordered" evidence="8">
    <location>
        <begin position="1637"/>
        <end position="1659"/>
    </location>
</feature>
<evidence type="ECO:0000256" key="9">
    <source>
        <dbReference type="SAM" id="Phobius"/>
    </source>
</evidence>
<reference evidence="11 12" key="1">
    <citation type="submission" date="2024-02" db="EMBL/GenBank/DDBJ databases">
        <authorList>
            <person name="Chen Y."/>
            <person name="Shah S."/>
            <person name="Dougan E. K."/>
            <person name="Thang M."/>
            <person name="Chan C."/>
        </authorList>
    </citation>
    <scope>NUCLEOTIDE SEQUENCE [LARGE SCALE GENOMIC DNA]</scope>
</reference>
<dbReference type="PANTHER" id="PTHR12942">
    <property type="entry name" value="STEP II SPLICING FACTOR SLU7"/>
    <property type="match status" value="1"/>
</dbReference>
<protein>
    <recommendedName>
        <fullName evidence="7">Pre-mRNA-splicing factor SLU7</fullName>
    </recommendedName>
</protein>
<feature type="region of interest" description="Disordered" evidence="8">
    <location>
        <begin position="1094"/>
        <end position="1123"/>
    </location>
</feature>
<feature type="compositionally biased region" description="Acidic residues" evidence="8">
    <location>
        <begin position="1972"/>
        <end position="2004"/>
    </location>
</feature>
<keyword evidence="6 7" id="KW-0539">Nucleus</keyword>
<evidence type="ECO:0000259" key="10">
    <source>
        <dbReference type="PROSITE" id="PS50994"/>
    </source>
</evidence>
<evidence type="ECO:0000313" key="12">
    <source>
        <dbReference type="Proteomes" id="UP001642464"/>
    </source>
</evidence>
<dbReference type="PANTHER" id="PTHR12942:SF2">
    <property type="entry name" value="PRE-MRNA-SPLICING FACTOR SLU7"/>
    <property type="match status" value="1"/>
</dbReference>
<gene>
    <name evidence="11" type="ORF">SCF082_LOCUS24682</name>
</gene>
<comment type="function">
    <text evidence="7">Involved in pre-mRNA splicing.</text>
</comment>
<dbReference type="InterPro" id="IPR036397">
    <property type="entry name" value="RNaseH_sf"/>
</dbReference>
<feature type="region of interest" description="Disordered" evidence="8">
    <location>
        <begin position="860"/>
        <end position="887"/>
    </location>
</feature>
<dbReference type="InterPro" id="IPR039974">
    <property type="entry name" value="Splicing_factor_SLU7"/>
</dbReference>
<evidence type="ECO:0000256" key="1">
    <source>
        <dbReference type="ARBA" id="ARBA00004123"/>
    </source>
</evidence>
<comment type="subunit">
    <text evidence="7">Associated with the spliceosome.</text>
</comment>
<keyword evidence="12" id="KW-1185">Reference proteome</keyword>
<evidence type="ECO:0000313" key="11">
    <source>
        <dbReference type="EMBL" id="CAK9043061.1"/>
    </source>
</evidence>
<feature type="non-terminal residue" evidence="11">
    <location>
        <position position="1"/>
    </location>
</feature>
<evidence type="ECO:0000256" key="6">
    <source>
        <dbReference type="ARBA" id="ARBA00023242"/>
    </source>
</evidence>
<feature type="transmembrane region" description="Helical" evidence="9">
    <location>
        <begin position="2513"/>
        <end position="2535"/>
    </location>
</feature>
<keyword evidence="9" id="KW-1133">Transmembrane helix</keyword>
<feature type="domain" description="Integrase catalytic" evidence="10">
    <location>
        <begin position="505"/>
        <end position="677"/>
    </location>
</feature>
<dbReference type="Proteomes" id="UP001642464">
    <property type="component" value="Unassembled WGS sequence"/>
</dbReference>
<organism evidence="11 12">
    <name type="scientific">Durusdinium trenchii</name>
    <dbReference type="NCBI Taxonomy" id="1381693"/>
    <lineage>
        <taxon>Eukaryota</taxon>
        <taxon>Sar</taxon>
        <taxon>Alveolata</taxon>
        <taxon>Dinophyceae</taxon>
        <taxon>Suessiales</taxon>
        <taxon>Symbiodiniaceae</taxon>
        <taxon>Durusdinium</taxon>
    </lineage>
</organism>
<dbReference type="Pfam" id="PF11708">
    <property type="entry name" value="Slu7"/>
    <property type="match status" value="1"/>
</dbReference>
<keyword evidence="9" id="KW-0812">Transmembrane</keyword>
<feature type="region of interest" description="Disordered" evidence="8">
    <location>
        <begin position="1953"/>
        <end position="2010"/>
    </location>
</feature>
<feature type="region of interest" description="Disordered" evidence="8">
    <location>
        <begin position="2233"/>
        <end position="2277"/>
    </location>
</feature>
<feature type="transmembrane region" description="Helical" evidence="9">
    <location>
        <begin position="2415"/>
        <end position="2433"/>
    </location>
</feature>
<keyword evidence="3 7" id="KW-0507">mRNA processing</keyword>
<dbReference type="PROSITE" id="PS50994">
    <property type="entry name" value="INTEGRASE"/>
    <property type="match status" value="1"/>
</dbReference>
<proteinExistence type="inferred from homology"/>
<feature type="region of interest" description="Disordered" evidence="8">
    <location>
        <begin position="1783"/>
        <end position="1802"/>
    </location>
</feature>
<dbReference type="InterPro" id="IPR021715">
    <property type="entry name" value="Slu7_dom"/>
</dbReference>
<evidence type="ECO:0000256" key="2">
    <source>
        <dbReference type="ARBA" id="ARBA00007203"/>
    </source>
</evidence>
<comment type="caution">
    <text evidence="11">The sequence shown here is derived from an EMBL/GenBank/DDBJ whole genome shotgun (WGS) entry which is preliminary data.</text>
</comment>
<evidence type="ECO:0000256" key="7">
    <source>
        <dbReference type="RuleBase" id="RU367071"/>
    </source>
</evidence>
<feature type="transmembrane region" description="Helical" evidence="9">
    <location>
        <begin position="2635"/>
        <end position="2653"/>
    </location>
</feature>
<evidence type="ECO:0000256" key="3">
    <source>
        <dbReference type="ARBA" id="ARBA00022664"/>
    </source>
</evidence>
<feature type="compositionally biased region" description="Basic residues" evidence="8">
    <location>
        <begin position="1953"/>
        <end position="1966"/>
    </location>
</feature>
<evidence type="ECO:0000256" key="4">
    <source>
        <dbReference type="ARBA" id="ARBA00022728"/>
    </source>
</evidence>
<sequence length="2667" mass="298648">AEKMLALVLTQAIRLRIRPRSWLSFQDSLYMEESTRLLDRAFAPCQHERIQRYGNRHGAAAFAIAFNCHQLPRQDVYPSSPHGHCGTSEVYSSRYPVIAELSIGPTKDFAFTDQGQEATQLTGSGVSLKPGNKTWLTGHLRQVHKILQKEVDIYESLPSHVEYKKGPKIDLLEVYAGRALVSEMCPAYGLSSLQPIDLIYGWDLHDKKSQQALFEGVDRFEPLLLMVEWSCTQWSIFNQNMNYSTRPEALQALRDADRPLVELGAELCAKQRDSGRLYLGENPLRSALWNEPDIRNLRDHPDNYEAVCDAGAYGAETQDGWPIQKPHRWITNSEILAKHLSHKMTDEQKQYTKTIEGKDTKPSGQYGPGLAHAILTGLREEARFRNPQRFHMQYFRNNDKQKQNKQQRTSKVYYNQPSDDRERWNQAPTSHTRIPGLDTDIWFENVPPMTKQMQTSIARLHCNLGHASKAEIVRILAAAGKLDSKLLSALDALRCGSCQRMTKTVKPPPSSTATMKYSGAFGDHLQTDIIYIRLLSGEAVPVLGMVCMSTNYHAAKTLLDRTPQHVLDTMHEIWYRPFGLPLSVQTDADGAYLSQNQEWHQGIGIEYTVHPAEEAWRLGKIGRRNALMRTLAERLIDQNGTITRHQLNHVLTAVLFSMNTSTYSYGRSPSQAVFGRVPRPIGDLISDQQALAMSPQVNPELLGLQPELLRAEALTALAQFSASQAVRRSLLRKTCNQQDLSHLQPGQAVAYWRQAGKARQHKRGAWQLSRFLAWDPDRKSAWLQVGKHSIRVGATQLRPAAGWENWTPRQEDIDLIRQAEHNMSTDMWMDDTGDAPEPDVKASMEDEIFQFRPLKAARLHHPEQSTATQASAARDADDMQEETAQFSEQAQPFTLATIPAAAASANADNAQQPQFHSTNVHQQAAQQNINIHNTDQRLINVHVDSPTYQQFGPNVHFGPMPPTPRAARGRSRSRGRPDTQPLADKEQRPASDAEQRPAPETPALEDLQTSADAEATAEPHAAPPEPTATAEADGVPTTTASAPADSLYTQFDIFDDNTMTLRAPHWDGSPDLQSPLAPSKRCYKAYLASSKRKQDLAADQIHHDPARSDSESSDDDLMKSNTRHLTRQEIKQLDRELPWREIVAMPKAAYDKFVEAASHEYTGWMQWSTIKPLTLKRIQEIRNDPVLRRRILKSRVAYKDKSKGQGQLRAKARTVLIGCQDPDLKQLTRDSPTPTRLSEMVVMSIATAGANCQFNQDGRRWHMWISDAEKAFLQGQQDSTERQGLPIFMEPPSDPIIKDAGAYPFDATVKAAKFQQHSFDKCFYSHRGSDNLLDCILIVHVDDFMATYSETFDLDVWQGLFSWGSVTKVTTQEPGEYRGKKIQMILDDKGQYMYKASQEAFVENLQEGQVKTRGRDDQSLTEEEMKEFRSICGCLQWLGGQTRPELCAVTSLSHHGNASQVQDLKRLYDVLGFVKATSSDGIVYPAIPIDRQTTIVTYTDSSWANADQHKSQYGVVVMLCPPQVTQTTCYGHLLDYKSGRSPRICRSNLAAEACAADEGSDRSAFVNLRWLQKPWAQLVEDGLVADWNAKNEPFKHICAGDFIFQVNNVSGDTVAMIKELKFKTQLTIHVRKRCGQEIPPLVPPPKAPEAVPRPETQARSNPNLEAILSELRSIGDEELAGLICVAMERRPWLRPAASRAFGTAKVLGVENGGAAEEGALKLRVESHMRDLVRDKSAEESGASHELGLHGVGLAIWGVQEQSSAVADSFQTREDAKKQKALQEARAAGTAAPETDEFTGKMINPHNPEFITKAPWYLNQDKPSLKHHQAWNAKSMGTRDWYIRGTKGDVKTKFIKGACENCGATTHTKKDCVERPRAVTAKQNGKNLMPDEYIMELNLDYDGKRDRWNGFQPDDYKQVIEEWERVEAERRRVKAAEMEERAKLKERLKAQKRLLKKKRKQRRRQLRRQAEGKEDDTDTGDSDTGDSDTDTDTDSDSEASDDEDLGEKLKDFDKSTSTVAAKDDKLRTTTRNLRIREDTAKYLLNLDVNSAFYDPKSRSMRQDPLAHLKDEEKGTTFRGDNFLRQSGDSKALTELMCFAWDSYKHGEKIHDTAQPTQALKMFEVYKNRATNLKEQQQKELLDKYGGEEHMEAPRELIFSQNENYVEYARDGRVLKGSERALTKSKYEEDVLIGNHSSTWGSWFDAATGRWGFACCHQCMKNSYCVPIQKAELEAGAEPEDEGPGPEPAEPAEPAALGDAATSAVQPGEAASAPSKLSEMRTSAFGHVLEEAEDLDEKKLADAVQQAKKKQKLERKEGRMTLDDERNRPYNSLAGEALAGEISPEEYEAVAAFHDHSEVSPKQTLVVNHAGQLLPQATAMPRPPASAMPAGHEALGRLVRPKDALSEESERSQLRRLSFMALGGAMLLGYLGFVAKSNDSTKSEDQSLLSAWPEAVPWMLLSMTLSIFNKWIFLPAGGNFPFPMTVSCSHMLSTSMVLHLLRLWKPQLFPGLRGLNWRAALPVVLLVGSLLAISVVLSNSAAVLLSVAFVNMLKGGNPVVALLLGLTLGTSSCNWRMLCPVLVIMFGAVATVRGELSLSYLGLALLVTAIVVEQLLPLQSKVPTWGATRTLALNFPIDFRLEFAVFFLFALFRALDVPHQSRQHLSHAL</sequence>
<evidence type="ECO:0000256" key="5">
    <source>
        <dbReference type="ARBA" id="ARBA00023187"/>
    </source>
</evidence>
<comment type="subcellular location">
    <subcellularLocation>
        <location evidence="1 7">Nucleus</location>
    </subcellularLocation>
</comment>
<dbReference type="EMBL" id="CAXAMM010018291">
    <property type="protein sequence ID" value="CAK9043061.1"/>
    <property type="molecule type" value="Genomic_DNA"/>
</dbReference>
<feature type="compositionally biased region" description="Basic and acidic residues" evidence="8">
    <location>
        <begin position="1094"/>
        <end position="1110"/>
    </location>
</feature>
<feature type="compositionally biased region" description="Basic and acidic residues" evidence="8">
    <location>
        <begin position="983"/>
        <end position="997"/>
    </location>
</feature>